<evidence type="ECO:0000313" key="11">
    <source>
        <dbReference type="EMBL" id="RKO88215.1"/>
    </source>
</evidence>
<dbReference type="Pfam" id="PF17286">
    <property type="entry name" value="PRMT5_C"/>
    <property type="match status" value="1"/>
</dbReference>
<evidence type="ECO:0000256" key="2">
    <source>
        <dbReference type="ARBA" id="ARBA00022679"/>
    </source>
</evidence>
<feature type="site" description="Critical for specifying symmetric addition of methyl groups" evidence="6">
    <location>
        <position position="222"/>
    </location>
</feature>
<feature type="domain" description="PRMT5 TIM barrel" evidence="9">
    <location>
        <begin position="1"/>
        <end position="185"/>
    </location>
</feature>
<evidence type="ECO:0000259" key="10">
    <source>
        <dbReference type="Pfam" id="PF17286"/>
    </source>
</evidence>
<organism evidence="11 12">
    <name type="scientific">Blyttiomyces helicus</name>
    <dbReference type="NCBI Taxonomy" id="388810"/>
    <lineage>
        <taxon>Eukaryota</taxon>
        <taxon>Fungi</taxon>
        <taxon>Fungi incertae sedis</taxon>
        <taxon>Chytridiomycota</taxon>
        <taxon>Chytridiomycota incertae sedis</taxon>
        <taxon>Chytridiomycetes</taxon>
        <taxon>Chytridiomycetes incertae sedis</taxon>
        <taxon>Blyttiomyces</taxon>
    </lineage>
</organism>
<dbReference type="Pfam" id="PF05185">
    <property type="entry name" value="PRMT5"/>
    <property type="match status" value="1"/>
</dbReference>
<dbReference type="InterPro" id="IPR029063">
    <property type="entry name" value="SAM-dependent_MTases_sf"/>
</dbReference>
<gene>
    <name evidence="11" type="ORF">BDK51DRAFT_11454</name>
</gene>
<dbReference type="EMBL" id="KZ996861">
    <property type="protein sequence ID" value="RKO88215.1"/>
    <property type="molecule type" value="Genomic_DNA"/>
</dbReference>
<feature type="non-terminal residue" evidence="11">
    <location>
        <position position="460"/>
    </location>
</feature>
<dbReference type="Gene3D" id="3.20.20.150">
    <property type="entry name" value="Divalent-metal-dependent TIM barrel enzymes"/>
    <property type="match status" value="1"/>
</dbReference>
<dbReference type="InterPro" id="IPR025799">
    <property type="entry name" value="Arg_MeTrfase"/>
</dbReference>
<dbReference type="Gene3D" id="2.70.160.11">
    <property type="entry name" value="Hnrnp arginine n-methyltransferase1"/>
    <property type="match status" value="1"/>
</dbReference>
<dbReference type="OrthoDB" id="1368803at2759"/>
<dbReference type="PIRSF" id="PIRSF015894">
    <property type="entry name" value="Skb1_MeTrfase"/>
    <property type="match status" value="1"/>
</dbReference>
<evidence type="ECO:0000256" key="3">
    <source>
        <dbReference type="ARBA" id="ARBA00022691"/>
    </source>
</evidence>
<proteinExistence type="predicted"/>
<feature type="active site" description="Proton donor/acceptor" evidence="4">
    <location>
        <position position="328"/>
    </location>
</feature>
<dbReference type="GO" id="GO:0006355">
    <property type="term" value="P:regulation of DNA-templated transcription"/>
    <property type="evidence" value="ECO:0007669"/>
    <property type="project" value="TreeGrafter"/>
</dbReference>
<reference evidence="12" key="1">
    <citation type="journal article" date="2018" name="Nat. Microbiol.">
        <title>Leveraging single-cell genomics to expand the fungal tree of life.</title>
        <authorList>
            <person name="Ahrendt S.R."/>
            <person name="Quandt C.A."/>
            <person name="Ciobanu D."/>
            <person name="Clum A."/>
            <person name="Salamov A."/>
            <person name="Andreopoulos B."/>
            <person name="Cheng J.F."/>
            <person name="Woyke T."/>
            <person name="Pelin A."/>
            <person name="Henrissat B."/>
            <person name="Reynolds N.K."/>
            <person name="Benny G.L."/>
            <person name="Smith M.E."/>
            <person name="James T.Y."/>
            <person name="Grigoriev I.V."/>
        </authorList>
    </citation>
    <scope>NUCLEOTIDE SEQUENCE [LARGE SCALE GENOMIC DNA]</scope>
</reference>
<evidence type="ECO:0000256" key="6">
    <source>
        <dbReference type="PIRSR" id="PIRSR015894-3"/>
    </source>
</evidence>
<evidence type="ECO:0000256" key="5">
    <source>
        <dbReference type="PIRSR" id="PIRSR015894-2"/>
    </source>
</evidence>
<dbReference type="GO" id="GO:0032259">
    <property type="term" value="P:methylation"/>
    <property type="evidence" value="ECO:0007669"/>
    <property type="project" value="UniProtKB-KW"/>
</dbReference>
<dbReference type="CDD" id="cd02440">
    <property type="entry name" value="AdoMet_MTases"/>
    <property type="match status" value="1"/>
</dbReference>
<keyword evidence="3 5" id="KW-0949">S-adenosyl-L-methionine</keyword>
<evidence type="ECO:0000259" key="9">
    <source>
        <dbReference type="Pfam" id="PF17285"/>
    </source>
</evidence>
<keyword evidence="2 7" id="KW-0808">Transferase</keyword>
<sequence length="460" mass="51460">LNLDSPDPRVRREAEILVRQQVQWASHIGTSAILFDVPATGPIVNTARVVNSALGMMTYANAWVRIRLAPAPGSDEDPWARWNTIRTLCSHNPKLSAVLDISGDIPASPLLRRWFAEPVKVLAIHADAFLENAKGFPVLGKKIQAFIREFSQFGVQFIVTSPAEVQHSAGGLAGYQQYLRHLYRSRPELDVVDRFASGYHDYLQSPLQPLMDNLESATYEVFEKDPIKYREYERAVYHALMDRVPADSDIVTVIMVVGAGRGPLVERSLKAAEAAGRKVRVYAVEKNPNAIVTLKNRKEDEWGDRVTVVHCDMRYWEAPEKTDILVSELLGSFGDNELSPECLDGAQRFLKADGISIPSSYTAYVTPVSSTKLHNEVMSYDDLEHVETPYVVKFRAVHELAEPVAVWRFDHPDLGFQAPPGTSTFNAHNTRYACASFVIEQDATLHGIAGYFESTLYKDI</sequence>
<evidence type="ECO:0000256" key="1">
    <source>
        <dbReference type="ARBA" id="ARBA00022603"/>
    </source>
</evidence>
<feature type="non-terminal residue" evidence="11">
    <location>
        <position position="1"/>
    </location>
</feature>
<dbReference type="AlphaFoldDB" id="A0A4P9W9L9"/>
<feature type="active site" description="Proton donor/acceptor" evidence="4">
    <location>
        <position position="337"/>
    </location>
</feature>
<dbReference type="SUPFAM" id="SSF53335">
    <property type="entry name" value="S-adenosyl-L-methionine-dependent methyltransferases"/>
    <property type="match status" value="1"/>
</dbReference>
<dbReference type="Pfam" id="PF17285">
    <property type="entry name" value="PRMT5_TIM"/>
    <property type="match status" value="1"/>
</dbReference>
<dbReference type="Proteomes" id="UP000269721">
    <property type="component" value="Unassembled WGS sequence"/>
</dbReference>
<evidence type="ECO:0000256" key="7">
    <source>
        <dbReference type="PROSITE-ProRule" id="PRU01015"/>
    </source>
</evidence>
<name>A0A4P9W9L9_9FUNG</name>
<feature type="domain" description="PRMT5 oligomerisation" evidence="10">
    <location>
        <begin position="360"/>
        <end position="460"/>
    </location>
</feature>
<feature type="binding site" evidence="5">
    <location>
        <begin position="312"/>
        <end position="313"/>
    </location>
    <ligand>
        <name>S-adenosyl-L-methionine</name>
        <dbReference type="ChEBI" id="CHEBI:59789"/>
    </ligand>
</feature>
<dbReference type="GO" id="GO:0016274">
    <property type="term" value="F:protein-arginine N-methyltransferase activity"/>
    <property type="evidence" value="ECO:0007669"/>
    <property type="project" value="InterPro"/>
</dbReference>
<keyword evidence="1 7" id="KW-0489">Methyltransferase</keyword>
<keyword evidence="12" id="KW-1185">Reference proteome</keyword>
<dbReference type="InterPro" id="IPR035248">
    <property type="entry name" value="PRMT5_C"/>
</dbReference>
<dbReference type="PROSITE" id="PS51678">
    <property type="entry name" value="SAM_MT_PRMT"/>
    <property type="match status" value="1"/>
</dbReference>
<accession>A0A4P9W9L9</accession>
<dbReference type="Gene3D" id="3.40.50.150">
    <property type="entry name" value="Vaccinia Virus protein VP39"/>
    <property type="match status" value="1"/>
</dbReference>
<feature type="binding site" evidence="5">
    <location>
        <position position="219"/>
    </location>
    <ligand>
        <name>S-adenosyl-L-methionine</name>
        <dbReference type="ChEBI" id="CHEBI:59789"/>
    </ligand>
</feature>
<feature type="binding site" evidence="5">
    <location>
        <position position="285"/>
    </location>
    <ligand>
        <name>S-adenosyl-L-methionine</name>
        <dbReference type="ChEBI" id="CHEBI:59789"/>
    </ligand>
</feature>
<evidence type="ECO:0000259" key="8">
    <source>
        <dbReference type="Pfam" id="PF05185"/>
    </source>
</evidence>
<evidence type="ECO:0000256" key="4">
    <source>
        <dbReference type="PIRSR" id="PIRSR015894-1"/>
    </source>
</evidence>
<feature type="domain" description="PRMT5 arginine-N-methyltransferase" evidence="8">
    <location>
        <begin position="193"/>
        <end position="357"/>
    </location>
</feature>
<dbReference type="GO" id="GO:0005829">
    <property type="term" value="C:cytosol"/>
    <property type="evidence" value="ECO:0007669"/>
    <property type="project" value="TreeGrafter"/>
</dbReference>
<dbReference type="FunFam" id="3.40.50.150:FF:000029">
    <property type="entry name" value="Protein arginine N-methyltransferase 5"/>
    <property type="match status" value="1"/>
</dbReference>
<dbReference type="PANTHER" id="PTHR10738">
    <property type="entry name" value="PROTEIN ARGININE N-METHYLTRANSFERASE 5"/>
    <property type="match status" value="1"/>
</dbReference>
<dbReference type="PANTHER" id="PTHR10738:SF0">
    <property type="entry name" value="PROTEIN ARGININE N-METHYLTRANSFERASE 5"/>
    <property type="match status" value="1"/>
</dbReference>
<dbReference type="InterPro" id="IPR035075">
    <property type="entry name" value="PRMT5"/>
</dbReference>
<dbReference type="GO" id="GO:0005634">
    <property type="term" value="C:nucleus"/>
    <property type="evidence" value="ECO:0007669"/>
    <property type="project" value="TreeGrafter"/>
</dbReference>
<feature type="binding site" evidence="5">
    <location>
        <begin position="228"/>
        <end position="229"/>
    </location>
    <ligand>
        <name>S-adenosyl-L-methionine</name>
        <dbReference type="ChEBI" id="CHEBI:59789"/>
    </ligand>
</feature>
<protein>
    <submittedName>
        <fullName evidence="11">Protein arginine N-methyltransferase</fullName>
    </submittedName>
</protein>
<dbReference type="InterPro" id="IPR007857">
    <property type="entry name" value="Arg_MeTrfase_PRMT5"/>
</dbReference>
<dbReference type="InterPro" id="IPR035247">
    <property type="entry name" value="PRMT5_TIM"/>
</dbReference>
<evidence type="ECO:0000313" key="12">
    <source>
        <dbReference type="Proteomes" id="UP000269721"/>
    </source>
</evidence>